<keyword evidence="9" id="KW-1185">Reference proteome</keyword>
<dbReference type="SUPFAM" id="SSF57701">
    <property type="entry name" value="Zn2/Cys6 DNA-binding domain"/>
    <property type="match status" value="1"/>
</dbReference>
<keyword evidence="3" id="KW-0238">DNA-binding</keyword>
<reference evidence="8" key="1">
    <citation type="journal article" date="2023" name="IMA Fungus">
        <title>Comparative genomic study of the Penicillium genus elucidates a diverse pangenome and 15 lateral gene transfer events.</title>
        <authorList>
            <person name="Petersen C."/>
            <person name="Sorensen T."/>
            <person name="Nielsen M.R."/>
            <person name="Sondergaard T.E."/>
            <person name="Sorensen J.L."/>
            <person name="Fitzpatrick D.A."/>
            <person name="Frisvad J.C."/>
            <person name="Nielsen K.L."/>
        </authorList>
    </citation>
    <scope>NUCLEOTIDE SEQUENCE</scope>
    <source>
        <strain evidence="8">IBT 17514</strain>
    </source>
</reference>
<dbReference type="EMBL" id="JAQJAN010000004">
    <property type="protein sequence ID" value="KAJ5732326.1"/>
    <property type="molecule type" value="Genomic_DNA"/>
</dbReference>
<dbReference type="PROSITE" id="PS00463">
    <property type="entry name" value="ZN2_CY6_FUNGAL_1"/>
    <property type="match status" value="1"/>
</dbReference>
<keyword evidence="1" id="KW-0479">Metal-binding</keyword>
<protein>
    <recommendedName>
        <fullName evidence="7">Zn(2)-C6 fungal-type domain-containing protein</fullName>
    </recommendedName>
</protein>
<evidence type="ECO:0000256" key="2">
    <source>
        <dbReference type="ARBA" id="ARBA00023015"/>
    </source>
</evidence>
<dbReference type="PRINTS" id="PR00755">
    <property type="entry name" value="AFLATOXINBRP"/>
</dbReference>
<evidence type="ECO:0000256" key="3">
    <source>
        <dbReference type="ARBA" id="ARBA00023125"/>
    </source>
</evidence>
<name>A0AAD6HR08_9EURO</name>
<dbReference type="Pfam" id="PF08493">
    <property type="entry name" value="AflR"/>
    <property type="match status" value="1"/>
</dbReference>
<feature type="domain" description="Zn(2)-C6 fungal-type" evidence="7">
    <location>
        <begin position="9"/>
        <end position="39"/>
    </location>
</feature>
<sequence length="385" mass="42712">MKPTKLKASCDFCALSKLKCDRGQPQCRRCVKSGIMCHYSETRQLYAASHAHTTSPTMQGTGLASQTSNSALQQKPAGQMASGTRRMSNNRNTTQVHRESSDYAMPMNLFDNFLSQDPVSIMPSPSHIRQHGMNPYMRKTENTAEAFPSPESPNGFLQNLAGEIEIGEIDYVHDLQFDEEHEQDQDQDQGWDLSTSGNSSFGENAADCIKRASTILQTLQVSRTCTHSDDRPTNSTTNLDVTLKNNRVAMDAIREILNCPCSRGMNVALLLVLITHQGMESYQSLLAQLQSGSRSPRDRPGSEGNCQGLVYDVPLAIGGYLLDEEMRIKVIAQVIRSELQKMGSLLDTLAEYAEGMRTQPDQNVLKTFIESVRVERSNVLHSIDS</sequence>
<dbReference type="GO" id="GO:0000981">
    <property type="term" value="F:DNA-binding transcription factor activity, RNA polymerase II-specific"/>
    <property type="evidence" value="ECO:0007669"/>
    <property type="project" value="InterPro"/>
</dbReference>
<comment type="caution">
    <text evidence="8">The sequence shown here is derived from an EMBL/GenBank/DDBJ whole genome shotgun (WGS) entry which is preliminary data.</text>
</comment>
<evidence type="ECO:0000256" key="1">
    <source>
        <dbReference type="ARBA" id="ARBA00022723"/>
    </source>
</evidence>
<dbReference type="GO" id="GO:0008270">
    <property type="term" value="F:zinc ion binding"/>
    <property type="evidence" value="ECO:0007669"/>
    <property type="project" value="InterPro"/>
</dbReference>
<organism evidence="8 9">
    <name type="scientific">Penicillium malachiteum</name>
    <dbReference type="NCBI Taxonomy" id="1324776"/>
    <lineage>
        <taxon>Eukaryota</taxon>
        <taxon>Fungi</taxon>
        <taxon>Dikarya</taxon>
        <taxon>Ascomycota</taxon>
        <taxon>Pezizomycotina</taxon>
        <taxon>Eurotiomycetes</taxon>
        <taxon>Eurotiomycetidae</taxon>
        <taxon>Eurotiales</taxon>
        <taxon>Aspergillaceae</taxon>
        <taxon>Penicillium</taxon>
    </lineage>
</organism>
<evidence type="ECO:0000256" key="6">
    <source>
        <dbReference type="SAM" id="MobiDB-lite"/>
    </source>
</evidence>
<evidence type="ECO:0000313" key="9">
    <source>
        <dbReference type="Proteomes" id="UP001215712"/>
    </source>
</evidence>
<proteinExistence type="predicted"/>
<reference evidence="8" key="2">
    <citation type="submission" date="2023-01" db="EMBL/GenBank/DDBJ databases">
        <authorList>
            <person name="Petersen C."/>
        </authorList>
    </citation>
    <scope>NUCLEOTIDE SEQUENCE</scope>
    <source>
        <strain evidence="8">IBT 17514</strain>
    </source>
</reference>
<dbReference type="GO" id="GO:0045122">
    <property type="term" value="P:aflatoxin biosynthetic process"/>
    <property type="evidence" value="ECO:0007669"/>
    <property type="project" value="InterPro"/>
</dbReference>
<dbReference type="GO" id="GO:0003677">
    <property type="term" value="F:DNA binding"/>
    <property type="evidence" value="ECO:0007669"/>
    <property type="project" value="UniProtKB-KW"/>
</dbReference>
<dbReference type="PROSITE" id="PS50048">
    <property type="entry name" value="ZN2_CY6_FUNGAL_2"/>
    <property type="match status" value="1"/>
</dbReference>
<dbReference type="InterPro" id="IPR013700">
    <property type="entry name" value="AflR"/>
</dbReference>
<evidence type="ECO:0000259" key="7">
    <source>
        <dbReference type="PROSITE" id="PS50048"/>
    </source>
</evidence>
<dbReference type="Gene3D" id="4.10.240.10">
    <property type="entry name" value="Zn(2)-C6 fungal-type DNA-binding domain"/>
    <property type="match status" value="1"/>
</dbReference>
<dbReference type="Proteomes" id="UP001215712">
    <property type="component" value="Unassembled WGS sequence"/>
</dbReference>
<dbReference type="InterPro" id="IPR050675">
    <property type="entry name" value="OAF3"/>
</dbReference>
<accession>A0AAD6HR08</accession>
<feature type="region of interest" description="Disordered" evidence="6">
    <location>
        <begin position="50"/>
        <end position="69"/>
    </location>
</feature>
<dbReference type="AlphaFoldDB" id="A0AAD6HR08"/>
<dbReference type="CDD" id="cd00067">
    <property type="entry name" value="GAL4"/>
    <property type="match status" value="1"/>
</dbReference>
<gene>
    <name evidence="8" type="ORF">N7493_003807</name>
</gene>
<feature type="compositionally biased region" description="Polar residues" evidence="6">
    <location>
        <begin position="51"/>
        <end position="69"/>
    </location>
</feature>
<keyword evidence="4" id="KW-0804">Transcription</keyword>
<evidence type="ECO:0000256" key="5">
    <source>
        <dbReference type="ARBA" id="ARBA00023242"/>
    </source>
</evidence>
<dbReference type="InterPro" id="IPR036864">
    <property type="entry name" value="Zn2-C6_fun-type_DNA-bd_sf"/>
</dbReference>
<keyword evidence="5" id="KW-0539">Nucleus</keyword>
<dbReference type="PANTHER" id="PTHR31069">
    <property type="entry name" value="OLEATE-ACTIVATED TRANSCRIPTION FACTOR 1-RELATED"/>
    <property type="match status" value="1"/>
</dbReference>
<dbReference type="PANTHER" id="PTHR31069:SF31">
    <property type="entry name" value="MONODICTYPHENONE CLUSTER TRANSCRIPTION FACTOR-RELATED"/>
    <property type="match status" value="1"/>
</dbReference>
<dbReference type="GO" id="GO:0005634">
    <property type="term" value="C:nucleus"/>
    <property type="evidence" value="ECO:0007669"/>
    <property type="project" value="InterPro"/>
</dbReference>
<dbReference type="SMART" id="SM00066">
    <property type="entry name" value="GAL4"/>
    <property type="match status" value="1"/>
</dbReference>
<evidence type="ECO:0000313" key="8">
    <source>
        <dbReference type="EMBL" id="KAJ5732326.1"/>
    </source>
</evidence>
<dbReference type="Pfam" id="PF00172">
    <property type="entry name" value="Zn_clus"/>
    <property type="match status" value="1"/>
</dbReference>
<keyword evidence="2" id="KW-0805">Transcription regulation</keyword>
<dbReference type="InterPro" id="IPR001138">
    <property type="entry name" value="Zn2Cys6_DnaBD"/>
</dbReference>
<evidence type="ECO:0000256" key="4">
    <source>
        <dbReference type="ARBA" id="ARBA00023163"/>
    </source>
</evidence>